<feature type="transmembrane region" description="Helical" evidence="5">
    <location>
        <begin position="408"/>
        <end position="428"/>
    </location>
</feature>
<dbReference type="SUPFAM" id="SSF161098">
    <property type="entry name" value="MetI-like"/>
    <property type="match status" value="2"/>
</dbReference>
<feature type="domain" description="ABC transmembrane type-1" evidence="6">
    <location>
        <begin position="66"/>
        <end position="265"/>
    </location>
</feature>
<feature type="transmembrane region" description="Helical" evidence="5">
    <location>
        <begin position="440"/>
        <end position="464"/>
    </location>
</feature>
<feature type="transmembrane region" description="Helical" evidence="5">
    <location>
        <begin position="333"/>
        <end position="355"/>
    </location>
</feature>
<dbReference type="PANTHER" id="PTHR42744:SF1">
    <property type="entry name" value="BINDING-PROTEIN-DEPENDENT TRANSPORT SYSTEMS INNER MEMBRANE COMPONENT"/>
    <property type="match status" value="1"/>
</dbReference>
<evidence type="ECO:0000256" key="3">
    <source>
        <dbReference type="ARBA" id="ARBA00022989"/>
    </source>
</evidence>
<dbReference type="KEGG" id="ptc:phytr_5700"/>
<feature type="transmembrane region" description="Helical" evidence="5">
    <location>
        <begin position="367"/>
        <end position="396"/>
    </location>
</feature>
<keyword evidence="5" id="KW-0813">Transport</keyword>
<feature type="transmembrane region" description="Helical" evidence="5">
    <location>
        <begin position="188"/>
        <end position="208"/>
    </location>
</feature>
<dbReference type="RefSeq" id="WP_106874372.1">
    <property type="nucleotide sequence ID" value="NZ_CP027845.1"/>
</dbReference>
<feature type="domain" description="ABC transmembrane type-1" evidence="6">
    <location>
        <begin position="374"/>
        <end position="561"/>
    </location>
</feature>
<dbReference type="AlphaFoldDB" id="A0A2P1P8C3"/>
<organism evidence="7 8">
    <name type="scientific">Candidatus Phycorickettsia trachydisci</name>
    <dbReference type="NCBI Taxonomy" id="2115978"/>
    <lineage>
        <taxon>Bacteria</taxon>
        <taxon>Pseudomonadati</taxon>
        <taxon>Pseudomonadota</taxon>
        <taxon>Alphaproteobacteria</taxon>
        <taxon>Rickettsiales</taxon>
        <taxon>Rickettsiaceae</taxon>
        <taxon>Candidatus Phycorickettsia</taxon>
    </lineage>
</organism>
<evidence type="ECO:0000256" key="2">
    <source>
        <dbReference type="ARBA" id="ARBA00022692"/>
    </source>
</evidence>
<keyword evidence="4 5" id="KW-0472">Membrane</keyword>
<gene>
    <name evidence="7" type="ORF">phytr_5700</name>
</gene>
<evidence type="ECO:0000313" key="8">
    <source>
        <dbReference type="Proteomes" id="UP000241762"/>
    </source>
</evidence>
<feature type="transmembrane region" description="Helical" evidence="5">
    <location>
        <begin position="70"/>
        <end position="92"/>
    </location>
</feature>
<dbReference type="Gene3D" id="1.10.3720.10">
    <property type="entry name" value="MetI-like"/>
    <property type="match status" value="2"/>
</dbReference>
<accession>A0A2P1P8C3</accession>
<keyword evidence="8" id="KW-1185">Reference proteome</keyword>
<evidence type="ECO:0000256" key="4">
    <source>
        <dbReference type="ARBA" id="ARBA00023136"/>
    </source>
</evidence>
<dbReference type="PANTHER" id="PTHR42744">
    <property type="entry name" value="BINDING-PROTEIN-DEPENDENT TRANSPORT SYSTEMS INNER MEMBRANE COMPONENT"/>
    <property type="match status" value="1"/>
</dbReference>
<evidence type="ECO:0000259" key="6">
    <source>
        <dbReference type="PROSITE" id="PS50928"/>
    </source>
</evidence>
<dbReference type="GO" id="GO:0005886">
    <property type="term" value="C:plasma membrane"/>
    <property type="evidence" value="ECO:0007669"/>
    <property type="project" value="UniProtKB-SubCell"/>
</dbReference>
<evidence type="ECO:0000256" key="5">
    <source>
        <dbReference type="RuleBase" id="RU363032"/>
    </source>
</evidence>
<feature type="transmembrane region" description="Helical" evidence="5">
    <location>
        <begin position="542"/>
        <end position="561"/>
    </location>
</feature>
<dbReference type="InterPro" id="IPR000515">
    <property type="entry name" value="MetI-like"/>
</dbReference>
<evidence type="ECO:0000313" key="7">
    <source>
        <dbReference type="EMBL" id="AVP87513.1"/>
    </source>
</evidence>
<proteinExistence type="inferred from homology"/>
<keyword evidence="3 5" id="KW-1133">Transmembrane helix</keyword>
<feature type="transmembrane region" description="Helical" evidence="5">
    <location>
        <begin position="241"/>
        <end position="264"/>
    </location>
</feature>
<dbReference type="OrthoDB" id="9806809at2"/>
<comment type="similarity">
    <text evidence="5">Belongs to the binding-protein-dependent transport system permease family.</text>
</comment>
<dbReference type="CDD" id="cd06261">
    <property type="entry name" value="TM_PBP2"/>
    <property type="match status" value="2"/>
</dbReference>
<dbReference type="Pfam" id="PF00528">
    <property type="entry name" value="BPD_transp_1"/>
    <property type="match status" value="2"/>
</dbReference>
<protein>
    <submittedName>
        <fullName evidence="7">Sulfonate ABC transporter permease</fullName>
    </submittedName>
</protein>
<dbReference type="InterPro" id="IPR035906">
    <property type="entry name" value="MetI-like_sf"/>
</dbReference>
<dbReference type="GO" id="GO:0055085">
    <property type="term" value="P:transmembrane transport"/>
    <property type="evidence" value="ECO:0007669"/>
    <property type="project" value="InterPro"/>
</dbReference>
<evidence type="ECO:0000256" key="1">
    <source>
        <dbReference type="ARBA" id="ARBA00004651"/>
    </source>
</evidence>
<dbReference type="PROSITE" id="PS50928">
    <property type="entry name" value="ABC_TM1"/>
    <property type="match status" value="2"/>
</dbReference>
<sequence>MSHYLSQFINNSKSRQYGFLANLTAIVLVIASLAFFSWNGKMLHIPISKIHPDEINLEWTNLIFYGMRTIFRMIIGIFISLVFSICYASIAASNKRAEQIMMPILDVLQSVPILGYISFTTAGFIALAPGSSLGFEMVAIFAIFTSQAWNITFAIYQSFKNIPSDLLEVAAIYNFSGWRTFWSVKFPFAIPGIIWNCMLSMSGAWFFIVAAECISYNGMEVSLPGIGSYIALALDQKDIHAIMASIVAMISIIFLFDQMVFQTLLVWSNKFCYSTENSSKQTHWLYTLLTGSNLCEYVINFWRKFTRLFLKIPIGVNNNSHIKVMQYPQIKEFFWVLIACFICYISISYILSFLYERVSMYDVSVVFMLTLITFLRIIILSALISLIFVPLGIYIGTRPILCSLAQPVVQMLASMPANLFFPLAYIYINRHNANPDIWLSPLLIVGSAWYLLFNIISGASQIPYDFLQVAQQFNIKGLLKYKKVLIPAIMPYYVTGLITMIGGAWNASIIAEIITWGGKGIHAHGIGSYIAIATQQNDFSKITLGISIMSFTIVLLNKLFWQKAYVYVNKKYSYVS</sequence>
<keyword evidence="2 5" id="KW-0812">Transmembrane</keyword>
<dbReference type="EMBL" id="CP027845">
    <property type="protein sequence ID" value="AVP87513.1"/>
    <property type="molecule type" value="Genomic_DNA"/>
</dbReference>
<reference evidence="7 8" key="1">
    <citation type="submission" date="2018-03" db="EMBL/GenBank/DDBJ databases">
        <title>A gene transfer event suggests a long-term partnership between eustigmatophyte algae and a novel lineage of endosymbiotic bacteria.</title>
        <authorList>
            <person name="Yurchenko T."/>
            <person name="Sevcikova T."/>
            <person name="Pribyl P."/>
            <person name="El Karkouri K."/>
            <person name="Klimes V."/>
            <person name="Amaral R."/>
            <person name="Zbrankova V."/>
            <person name="Kim E."/>
            <person name="Raoult D."/>
            <person name="Santos L.M.A."/>
            <person name="Elias M."/>
        </authorList>
    </citation>
    <scope>NUCLEOTIDE SEQUENCE [LARGE SCALE GENOMIC DNA]</scope>
    <source>
        <strain evidence="7">CCALA 838</strain>
    </source>
</reference>
<name>A0A2P1P8C3_9RICK</name>
<comment type="subcellular location">
    <subcellularLocation>
        <location evidence="1 5">Cell membrane</location>
        <topology evidence="1 5">Multi-pass membrane protein</topology>
    </subcellularLocation>
</comment>
<feature type="transmembrane region" description="Helical" evidence="5">
    <location>
        <begin position="20"/>
        <end position="38"/>
    </location>
</feature>
<dbReference type="Proteomes" id="UP000241762">
    <property type="component" value="Chromosome"/>
</dbReference>
<feature type="transmembrane region" description="Helical" evidence="5">
    <location>
        <begin position="104"/>
        <end position="127"/>
    </location>
</feature>
<feature type="transmembrane region" description="Helical" evidence="5">
    <location>
        <begin position="484"/>
        <end position="505"/>
    </location>
</feature>